<reference evidence="1 2" key="1">
    <citation type="submission" date="2020-08" db="EMBL/GenBank/DDBJ databases">
        <title>Genomic Encyclopedia of Type Strains, Phase IV (KMG-IV): sequencing the most valuable type-strain genomes for metagenomic binning, comparative biology and taxonomic classification.</title>
        <authorList>
            <person name="Goeker M."/>
        </authorList>
    </citation>
    <scope>NUCLEOTIDE SEQUENCE [LARGE SCALE GENOMIC DNA]</scope>
    <source>
        <strain evidence="1 2">DSM 29007</strain>
    </source>
</reference>
<comment type="caution">
    <text evidence="1">The sequence shown here is derived from an EMBL/GenBank/DDBJ whole genome shotgun (WGS) entry which is preliminary data.</text>
</comment>
<dbReference type="Proteomes" id="UP000582837">
    <property type="component" value="Unassembled WGS sequence"/>
</dbReference>
<sequence length="260" mass="29476">MHPAQAPLLTLATLHRALSEQRLNSYQHAGDRDEVDGVARYIWNMALCGTLHSSLHVFEVTLRNAIFTTSVKLVDTSNLVMPDIPCWLDAANSTLLYDDEAAEVRRAKSYLGTDRKQRTPGHLVAKLGFGFWVQLTARAYNELRADGPRLWPRGLSGVFPFKWPPGSKKIVADHGDREMVFARLHKIRTLRNRIAHHEAIWELDLEREYGGILEMLGWMSPRMHSAVSELDRFPVVLAAGPGSYRREAELLLRTPSERTT</sequence>
<evidence type="ECO:0000313" key="2">
    <source>
        <dbReference type="Proteomes" id="UP000582837"/>
    </source>
</evidence>
<organism evidence="1 2">
    <name type="scientific">Longimicrobium terrae</name>
    <dbReference type="NCBI Taxonomy" id="1639882"/>
    <lineage>
        <taxon>Bacteria</taxon>
        <taxon>Pseudomonadati</taxon>
        <taxon>Gemmatimonadota</taxon>
        <taxon>Longimicrobiia</taxon>
        <taxon>Longimicrobiales</taxon>
        <taxon>Longimicrobiaceae</taxon>
        <taxon>Longimicrobium</taxon>
    </lineage>
</organism>
<evidence type="ECO:0008006" key="3">
    <source>
        <dbReference type="Google" id="ProtNLM"/>
    </source>
</evidence>
<protein>
    <recommendedName>
        <fullName evidence="3">CAAX protease</fullName>
    </recommendedName>
</protein>
<proteinExistence type="predicted"/>
<dbReference type="RefSeq" id="WP_170032992.1">
    <property type="nucleotide sequence ID" value="NZ_JACHOW010000024.1"/>
</dbReference>
<gene>
    <name evidence="1" type="ORF">HNQ61_004998</name>
</gene>
<dbReference type="AlphaFoldDB" id="A0A841H5B8"/>
<accession>A0A841H5B8</accession>
<dbReference type="EMBL" id="JACHIA010000023">
    <property type="protein sequence ID" value="MBB6073331.1"/>
    <property type="molecule type" value="Genomic_DNA"/>
</dbReference>
<name>A0A841H5B8_9BACT</name>
<evidence type="ECO:0000313" key="1">
    <source>
        <dbReference type="EMBL" id="MBB6073331.1"/>
    </source>
</evidence>
<keyword evidence="2" id="KW-1185">Reference proteome</keyword>